<evidence type="ECO:0000259" key="2">
    <source>
        <dbReference type="Pfam" id="PF13581"/>
    </source>
</evidence>
<protein>
    <recommendedName>
        <fullName evidence="2">Histidine kinase/HSP90-like ATPase domain-containing protein</fullName>
    </recommendedName>
</protein>
<keyword evidence="4" id="KW-1185">Reference proteome</keyword>
<proteinExistence type="predicted"/>
<dbReference type="RefSeq" id="WP_344452206.1">
    <property type="nucleotide sequence ID" value="NZ_BAAATZ010000016.1"/>
</dbReference>
<evidence type="ECO:0000313" key="3">
    <source>
        <dbReference type="EMBL" id="GAA2729837.1"/>
    </source>
</evidence>
<dbReference type="PANTHER" id="PTHR35526:SF3">
    <property type="entry name" value="ANTI-SIGMA-F FACTOR RSBW"/>
    <property type="match status" value="1"/>
</dbReference>
<evidence type="ECO:0000313" key="4">
    <source>
        <dbReference type="Proteomes" id="UP001501842"/>
    </source>
</evidence>
<name>A0ABP6GRB3_9ACTN</name>
<dbReference type="InterPro" id="IPR003594">
    <property type="entry name" value="HATPase_dom"/>
</dbReference>
<dbReference type="Proteomes" id="UP001501842">
    <property type="component" value="Unassembled WGS sequence"/>
</dbReference>
<dbReference type="EMBL" id="BAAATZ010000016">
    <property type="protein sequence ID" value="GAA2729837.1"/>
    <property type="molecule type" value="Genomic_DNA"/>
</dbReference>
<dbReference type="InterPro" id="IPR036890">
    <property type="entry name" value="HATPase_C_sf"/>
</dbReference>
<comment type="caution">
    <text evidence="3">The sequence shown here is derived from an EMBL/GenBank/DDBJ whole genome shotgun (WGS) entry which is preliminary data.</text>
</comment>
<keyword evidence="1" id="KW-0418">Kinase</keyword>
<sequence>MFSTLDGWAVVAVARWCRIFDGSLDQLAEARRFVRLVADGHEMTFMAELVVCELATNAVLHTDSGEVSGRFVVEAEFGPESVNVAVDDMGAAQEPAAVVETPEDAVSGRGLWMVELLSLKWGFEPTRVGRRAWEVLPASLDDAHA</sequence>
<keyword evidence="1" id="KW-0723">Serine/threonine-protein kinase</keyword>
<dbReference type="Pfam" id="PF13581">
    <property type="entry name" value="HATPase_c_2"/>
    <property type="match status" value="1"/>
</dbReference>
<accession>A0ABP6GRB3</accession>
<dbReference type="Gene3D" id="3.30.565.10">
    <property type="entry name" value="Histidine kinase-like ATPase, C-terminal domain"/>
    <property type="match status" value="1"/>
</dbReference>
<dbReference type="PANTHER" id="PTHR35526">
    <property type="entry name" value="ANTI-SIGMA-F FACTOR RSBW-RELATED"/>
    <property type="match status" value="1"/>
</dbReference>
<organism evidence="3 4">
    <name type="scientific">Actinocorallia aurantiaca</name>
    <dbReference type="NCBI Taxonomy" id="46204"/>
    <lineage>
        <taxon>Bacteria</taxon>
        <taxon>Bacillati</taxon>
        <taxon>Actinomycetota</taxon>
        <taxon>Actinomycetes</taxon>
        <taxon>Streptosporangiales</taxon>
        <taxon>Thermomonosporaceae</taxon>
        <taxon>Actinocorallia</taxon>
    </lineage>
</organism>
<reference evidence="4" key="1">
    <citation type="journal article" date="2019" name="Int. J. Syst. Evol. Microbiol.">
        <title>The Global Catalogue of Microorganisms (GCM) 10K type strain sequencing project: providing services to taxonomists for standard genome sequencing and annotation.</title>
        <authorList>
            <consortium name="The Broad Institute Genomics Platform"/>
            <consortium name="The Broad Institute Genome Sequencing Center for Infectious Disease"/>
            <person name="Wu L."/>
            <person name="Ma J."/>
        </authorList>
    </citation>
    <scope>NUCLEOTIDE SEQUENCE [LARGE SCALE GENOMIC DNA]</scope>
    <source>
        <strain evidence="4">JCM 8201</strain>
    </source>
</reference>
<dbReference type="SUPFAM" id="SSF55874">
    <property type="entry name" value="ATPase domain of HSP90 chaperone/DNA topoisomerase II/histidine kinase"/>
    <property type="match status" value="1"/>
</dbReference>
<dbReference type="CDD" id="cd16936">
    <property type="entry name" value="HATPase_RsbW-like"/>
    <property type="match status" value="1"/>
</dbReference>
<gene>
    <name evidence="3" type="ORF">GCM10010439_41440</name>
</gene>
<keyword evidence="1" id="KW-0808">Transferase</keyword>
<dbReference type="InterPro" id="IPR050267">
    <property type="entry name" value="Anti-sigma-factor_SerPK"/>
</dbReference>
<evidence type="ECO:0000256" key="1">
    <source>
        <dbReference type="ARBA" id="ARBA00022527"/>
    </source>
</evidence>
<feature type="domain" description="Histidine kinase/HSP90-like ATPase" evidence="2">
    <location>
        <begin position="23"/>
        <end position="117"/>
    </location>
</feature>